<evidence type="ECO:0000256" key="2">
    <source>
        <dbReference type="SAM" id="Phobius"/>
    </source>
</evidence>
<organism evidence="4 5">
    <name type="scientific">Dioszegia hungarica</name>
    <dbReference type="NCBI Taxonomy" id="4972"/>
    <lineage>
        <taxon>Eukaryota</taxon>
        <taxon>Fungi</taxon>
        <taxon>Dikarya</taxon>
        <taxon>Basidiomycota</taxon>
        <taxon>Agaricomycotina</taxon>
        <taxon>Tremellomycetes</taxon>
        <taxon>Tremellales</taxon>
        <taxon>Bulleribasidiaceae</taxon>
        <taxon>Dioszegia</taxon>
    </lineage>
</organism>
<evidence type="ECO:0000256" key="3">
    <source>
        <dbReference type="SAM" id="SignalP"/>
    </source>
</evidence>
<keyword evidence="3" id="KW-0732">Signal</keyword>
<feature type="compositionally biased region" description="Low complexity" evidence="1">
    <location>
        <begin position="60"/>
        <end position="82"/>
    </location>
</feature>
<dbReference type="RefSeq" id="XP_052942149.1">
    <property type="nucleotide sequence ID" value="XM_053091212.1"/>
</dbReference>
<feature type="region of interest" description="Disordered" evidence="1">
    <location>
        <begin position="208"/>
        <end position="266"/>
    </location>
</feature>
<accession>A0AA38H091</accession>
<proteinExistence type="predicted"/>
<keyword evidence="5" id="KW-1185">Reference proteome</keyword>
<protein>
    <recommendedName>
        <fullName evidence="6">Mid2 domain-containing protein</fullName>
    </recommendedName>
</protein>
<keyword evidence="2" id="KW-0472">Membrane</keyword>
<evidence type="ECO:0008006" key="6">
    <source>
        <dbReference type="Google" id="ProtNLM"/>
    </source>
</evidence>
<reference evidence="4" key="1">
    <citation type="journal article" date="2022" name="G3 (Bethesda)">
        <title>High quality genome of the basidiomycete yeast Dioszegia hungarica PDD-24b-2 isolated from cloud water.</title>
        <authorList>
            <person name="Jarrige D."/>
            <person name="Haridas S."/>
            <person name="Bleykasten-Grosshans C."/>
            <person name="Joly M."/>
            <person name="Nadalig T."/>
            <person name="Sancelme M."/>
            <person name="Vuilleumier S."/>
            <person name="Grigoriev I.V."/>
            <person name="Amato P."/>
            <person name="Bringel F."/>
        </authorList>
    </citation>
    <scope>NUCLEOTIDE SEQUENCE</scope>
    <source>
        <strain evidence="4">PDD-24b-2</strain>
    </source>
</reference>
<feature type="transmembrane region" description="Helical" evidence="2">
    <location>
        <begin position="432"/>
        <end position="453"/>
    </location>
</feature>
<feature type="region of interest" description="Disordered" evidence="1">
    <location>
        <begin position="48"/>
        <end position="82"/>
    </location>
</feature>
<dbReference type="AlphaFoldDB" id="A0AA38H091"/>
<feature type="region of interest" description="Disordered" evidence="1">
    <location>
        <begin position="323"/>
        <end position="344"/>
    </location>
</feature>
<feature type="signal peptide" evidence="3">
    <location>
        <begin position="1"/>
        <end position="23"/>
    </location>
</feature>
<dbReference type="Proteomes" id="UP001164286">
    <property type="component" value="Unassembled WGS sequence"/>
</dbReference>
<name>A0AA38H091_9TREE</name>
<dbReference type="EMBL" id="JAKWFO010000014">
    <property type="protein sequence ID" value="KAI9632372.1"/>
    <property type="molecule type" value="Genomic_DNA"/>
</dbReference>
<keyword evidence="2" id="KW-0812">Transmembrane</keyword>
<sequence length="484" mass="46972">MRFSLLAAFVSAVYLSPLATVLASGSLIPPTATIGRWSIERRQLPLNSSAAPNGILPTPGTSSSSTTSASGSASTSASTSTSASGTIIPLESVLAWATSIAPSGPTLTAGAPASSSADAGALPPPVGAASEKAVPADQAQNMTATGRDGQVIMMSMRETKTYQQTSVGNITTHCLTMTSDPSQVFCRTLLNDKVLSDGPSVAVAAAPSAAASSVSPSTSSIPSSVSSPLSASPSSLASASATPLSSSPTSASGPSSTISAPSSSSLPAWTWASDVSGAVSAMAVSTSSGPAFASTSASTIPITSQSAQASSVGAINSSLSGLSASRSSSTVSDGSSASSSASAKASSPAVPASVSSQAASPSGALSPSSTSTSLVDTITIPASSSSSPTSSASSPSSSASSTISAALANAEAGLTNNEADAYPGQKISVLPIGLGVFGGLVGLALCIVGYMLYQRRLYRGQFVRRKAAEKALAGQGQGMGYGGA</sequence>
<evidence type="ECO:0000313" key="5">
    <source>
        <dbReference type="Proteomes" id="UP001164286"/>
    </source>
</evidence>
<dbReference type="GeneID" id="77730417"/>
<feature type="region of interest" description="Disordered" evidence="1">
    <location>
        <begin position="107"/>
        <end position="137"/>
    </location>
</feature>
<gene>
    <name evidence="4" type="ORF">MKK02DRAFT_40676</name>
</gene>
<feature type="compositionally biased region" description="Low complexity" evidence="1">
    <location>
        <begin position="109"/>
        <end position="121"/>
    </location>
</feature>
<comment type="caution">
    <text evidence="4">The sequence shown here is derived from an EMBL/GenBank/DDBJ whole genome shotgun (WGS) entry which is preliminary data.</text>
</comment>
<evidence type="ECO:0000313" key="4">
    <source>
        <dbReference type="EMBL" id="KAI9632372.1"/>
    </source>
</evidence>
<keyword evidence="2" id="KW-1133">Transmembrane helix</keyword>
<feature type="chain" id="PRO_5041362277" description="Mid2 domain-containing protein" evidence="3">
    <location>
        <begin position="24"/>
        <end position="484"/>
    </location>
</feature>
<evidence type="ECO:0000256" key="1">
    <source>
        <dbReference type="SAM" id="MobiDB-lite"/>
    </source>
</evidence>